<evidence type="ECO:0008006" key="4">
    <source>
        <dbReference type="Google" id="ProtNLM"/>
    </source>
</evidence>
<evidence type="ECO:0000256" key="1">
    <source>
        <dbReference type="SAM" id="MobiDB-lite"/>
    </source>
</evidence>
<evidence type="ECO:0000313" key="2">
    <source>
        <dbReference type="EMBL" id="RFA12138.1"/>
    </source>
</evidence>
<protein>
    <recommendedName>
        <fullName evidence="4">Molecular chaperone DnaJ</fullName>
    </recommendedName>
</protein>
<dbReference type="Proteomes" id="UP000256541">
    <property type="component" value="Unassembled WGS sequence"/>
</dbReference>
<dbReference type="RefSeq" id="WP_116412914.1">
    <property type="nucleotide sequence ID" value="NZ_NBXB01000045.1"/>
</dbReference>
<feature type="region of interest" description="Disordered" evidence="1">
    <location>
        <begin position="1"/>
        <end position="36"/>
    </location>
</feature>
<reference evidence="2 3" key="1">
    <citation type="submission" date="2017-04" db="EMBL/GenBank/DDBJ databases">
        <title>Comparative genome analysis of Subtercola boreus.</title>
        <authorList>
            <person name="Cho Y.-J."/>
            <person name="Cho A."/>
            <person name="Kim O.-S."/>
            <person name="Lee J.-I."/>
        </authorList>
    </citation>
    <scope>NUCLEOTIDE SEQUENCE [LARGE SCALE GENOMIC DNA]</scope>
    <source>
        <strain evidence="2 3">P27479</strain>
    </source>
</reference>
<evidence type="ECO:0000313" key="3">
    <source>
        <dbReference type="Proteomes" id="UP000256541"/>
    </source>
</evidence>
<proteinExistence type="predicted"/>
<comment type="caution">
    <text evidence="2">The sequence shown here is derived from an EMBL/GenBank/DDBJ whole genome shotgun (WGS) entry which is preliminary data.</text>
</comment>
<accession>A0A3E0VRR6</accession>
<dbReference type="EMBL" id="NBXB01000045">
    <property type="protein sequence ID" value="RFA12138.1"/>
    <property type="molecule type" value="Genomic_DNA"/>
</dbReference>
<organism evidence="2 3">
    <name type="scientific">Subtercola boreus</name>
    <dbReference type="NCBI Taxonomy" id="120213"/>
    <lineage>
        <taxon>Bacteria</taxon>
        <taxon>Bacillati</taxon>
        <taxon>Actinomycetota</taxon>
        <taxon>Actinomycetes</taxon>
        <taxon>Micrococcales</taxon>
        <taxon>Microbacteriaceae</taxon>
        <taxon>Subtercola</taxon>
    </lineage>
</organism>
<gene>
    <name evidence="2" type="ORF">B7R22_17050</name>
</gene>
<sequence>MWPDNMAVGPIREWPGQLTDSVNRRPSPFTRNVREEGESWTQKRAVPFSDTLALLDRELEFLGAADTELLLAIPPQKFRLDGKPYADAKAEHPGVILSFRTKLGALSYPCDTFTTWQDNLRAIALALEALRKVDRYGVTKHGEQYRGFMAIESGRAMPAGFSGKSDAWAFIKRSGGYDPDETPTKRLIRDALRKTHPDHGGESADFQRVTAAEQYLKQNGYL</sequence>
<name>A0A3E0VRR6_9MICO</name>
<dbReference type="OrthoDB" id="3831452at2"/>
<dbReference type="AlphaFoldDB" id="A0A3E0VRR6"/>